<name>A0A915NJD7_9BILA</name>
<organism evidence="2 3">
    <name type="scientific">Meloidogyne floridensis</name>
    <dbReference type="NCBI Taxonomy" id="298350"/>
    <lineage>
        <taxon>Eukaryota</taxon>
        <taxon>Metazoa</taxon>
        <taxon>Ecdysozoa</taxon>
        <taxon>Nematoda</taxon>
        <taxon>Chromadorea</taxon>
        <taxon>Rhabditida</taxon>
        <taxon>Tylenchina</taxon>
        <taxon>Tylenchomorpha</taxon>
        <taxon>Tylenchoidea</taxon>
        <taxon>Meloidogynidae</taxon>
        <taxon>Meloidogyninae</taxon>
        <taxon>Meloidogyne</taxon>
    </lineage>
</organism>
<dbReference type="AlphaFoldDB" id="A0A915NJD7"/>
<reference evidence="3" key="1">
    <citation type="submission" date="2022-11" db="UniProtKB">
        <authorList>
            <consortium name="WormBaseParasite"/>
        </authorList>
    </citation>
    <scope>IDENTIFICATION</scope>
</reference>
<accession>A0A915NJD7</accession>
<proteinExistence type="predicted"/>
<dbReference type="PANTHER" id="PTHR31389">
    <property type="entry name" value="LD39211P"/>
    <property type="match status" value="1"/>
</dbReference>
<evidence type="ECO:0000313" key="2">
    <source>
        <dbReference type="Proteomes" id="UP000887560"/>
    </source>
</evidence>
<evidence type="ECO:0000256" key="1">
    <source>
        <dbReference type="SAM" id="MobiDB-lite"/>
    </source>
</evidence>
<keyword evidence="2" id="KW-1185">Reference proteome</keyword>
<evidence type="ECO:0000313" key="3">
    <source>
        <dbReference type="WBParaSite" id="scf7180000418065.g2048"/>
    </source>
</evidence>
<dbReference type="Proteomes" id="UP000887560">
    <property type="component" value="Unplaced"/>
</dbReference>
<feature type="region of interest" description="Disordered" evidence="1">
    <location>
        <begin position="237"/>
        <end position="272"/>
    </location>
</feature>
<sequence>MGNVKKPGDKDFTIVTASNVKYFETLRKLLYIIKQQFGCSQKIIGYDLGGISENKTMMEDINSVCLLEWRKFDWNVIKEDIHSPKAYAWKIFILAEIYSQYDTFIYMDTSIVIDEAKSFDPTFEGIKDGKISEAIFFGGTYSYLPLVSQLVQWDNTMYEAGFNIMHKSEYTRKLLKWALLCAATKQCIEPDYSYINCTSDYSSTVGTCHRYDQSVFGIINVNGEYQRSILSTGEEFLPHSHADHPRRKVKYSVQRDKGKGVVEGPSSPHSPSHPATLIDSIFPNMTFSLVELSFLVRILIEVDKLKITKNYEKGLLELIRNCKEEVLDRVKDETALGVRDQAKHEKNFETISKSDLIENMFEKVKKRFHLILNNQSEAPIEFIYKRLDSLSNTMTVDSLDGFFEEFGIELEIEFYEPGDDLTDLIDEARNEIKNLSKNMFLKLYKKCIKITLVEQNIFILWHLFGFARNLIRSFILFESKNEHYNDLLLKINKTISIFGYFKAYDIFEVKANYFMDLLKKGEIFNLNNVEVEYEGYSFVRDQMLKTLQEAESEENIIFPAIFFPIEKSEHIIINLPLFYLQNKVPVKHSKLTLKECVSIKRNLVLDPYTTFPTTSFYLFYYNIDKKEKTKLEEFVINPYFVYLIEEESKNKSEREYLGVDIVDLEYTEDGDVVGPPQKHISLLNWIRGYVQNC</sequence>
<dbReference type="PANTHER" id="PTHR31389:SF4">
    <property type="entry name" value="LD39211P"/>
    <property type="match status" value="1"/>
</dbReference>
<protein>
    <submittedName>
        <fullName evidence="3">Uncharacterized protein</fullName>
    </submittedName>
</protein>
<dbReference type="WBParaSite" id="scf7180000418065.g2048">
    <property type="protein sequence ID" value="scf7180000418065.g2048"/>
    <property type="gene ID" value="scf7180000418065.g2048"/>
</dbReference>